<dbReference type="Proteomes" id="UP000032675">
    <property type="component" value="Unassembled WGS sequence"/>
</dbReference>
<proteinExistence type="predicted"/>
<reference evidence="1 2" key="1">
    <citation type="submission" date="2012-11" db="EMBL/GenBank/DDBJ databases">
        <title>Whole genome sequence of Gluconacetobacter europaeus NBRC3261.</title>
        <authorList>
            <person name="Azuma Y."/>
            <person name="Higashiura N."/>
            <person name="Hirakawa H."/>
            <person name="Matsushita K."/>
        </authorList>
    </citation>
    <scope>NUCLEOTIDE SEQUENCE [LARGE SCALE GENOMIC DNA]</scope>
    <source>
        <strain evidence="1 2">NBRC 3261</strain>
    </source>
</reference>
<sequence>MIERLIPRIKQPLGPHAVAKREPSFAVIAKTTATEANARLNSKEVSPPFDIRILGEIEKKTKKSPMATDDPIV</sequence>
<protein>
    <submittedName>
        <fullName evidence="1">Uncharacterized protein</fullName>
    </submittedName>
</protein>
<evidence type="ECO:0000313" key="1">
    <source>
        <dbReference type="EMBL" id="GAN97346.1"/>
    </source>
</evidence>
<comment type="caution">
    <text evidence="1">The sequence shown here is derived from an EMBL/GenBank/DDBJ whole genome shotgun (WGS) entry which is preliminary data.</text>
</comment>
<gene>
    <name evidence="1" type="ORF">Geu3261_0166_002</name>
</gene>
<dbReference type="AlphaFoldDB" id="A0A0D6Q3L8"/>
<name>A0A0D6Q3L8_KOMEU</name>
<dbReference type="EMBL" id="BANI01000146">
    <property type="protein sequence ID" value="GAN97346.1"/>
    <property type="molecule type" value="Genomic_DNA"/>
</dbReference>
<accession>A0A0D6Q3L8</accession>
<evidence type="ECO:0000313" key="2">
    <source>
        <dbReference type="Proteomes" id="UP000032675"/>
    </source>
</evidence>
<organism evidence="1 2">
    <name type="scientific">Komagataeibacter europaeus NBRC 3261</name>
    <dbReference type="NCBI Taxonomy" id="1234669"/>
    <lineage>
        <taxon>Bacteria</taxon>
        <taxon>Pseudomonadati</taxon>
        <taxon>Pseudomonadota</taxon>
        <taxon>Alphaproteobacteria</taxon>
        <taxon>Acetobacterales</taxon>
        <taxon>Acetobacteraceae</taxon>
        <taxon>Komagataeibacter</taxon>
    </lineage>
</organism>